<dbReference type="AlphaFoldDB" id="A0A9I9E2G1"/>
<proteinExistence type="predicted"/>
<evidence type="ECO:0008006" key="2">
    <source>
        <dbReference type="Google" id="ProtNLM"/>
    </source>
</evidence>
<reference evidence="1" key="1">
    <citation type="submission" date="2023-03" db="UniProtKB">
        <authorList>
            <consortium name="EnsemblPlants"/>
        </authorList>
    </citation>
    <scope>IDENTIFICATION</scope>
</reference>
<dbReference type="InterPro" id="IPR050135">
    <property type="entry name" value="dGTPase-like"/>
</dbReference>
<accession>A0A9I9E2G1</accession>
<dbReference type="GO" id="GO:0005634">
    <property type="term" value="C:nucleus"/>
    <property type="evidence" value="ECO:0007669"/>
    <property type="project" value="TreeGrafter"/>
</dbReference>
<dbReference type="GO" id="GO:0008832">
    <property type="term" value="F:dGTPase activity"/>
    <property type="evidence" value="ECO:0007669"/>
    <property type="project" value="TreeGrafter"/>
</dbReference>
<name>A0A9I9E2G1_CUCME</name>
<dbReference type="GO" id="GO:0006203">
    <property type="term" value="P:dGTP catabolic process"/>
    <property type="evidence" value="ECO:0007669"/>
    <property type="project" value="TreeGrafter"/>
</dbReference>
<dbReference type="Gramene" id="MELO3C027442.2.1">
    <property type="protein sequence ID" value="MELO3C027442.2.1"/>
    <property type="gene ID" value="MELO3C027442.2"/>
</dbReference>
<dbReference type="PANTHER" id="PTHR11373:SF4">
    <property type="entry name" value="DEOXYNUCLEOSIDE TRIPHOSPHATE TRIPHOSPHOHYDROLASE SAMHD1"/>
    <property type="match status" value="1"/>
</dbReference>
<protein>
    <recommendedName>
        <fullName evidence="2">DUF4283 domain-containing protein</fullName>
    </recommendedName>
</protein>
<organism evidence="1">
    <name type="scientific">Cucumis melo</name>
    <name type="common">Muskmelon</name>
    <dbReference type="NCBI Taxonomy" id="3656"/>
    <lineage>
        <taxon>Eukaryota</taxon>
        <taxon>Viridiplantae</taxon>
        <taxon>Streptophyta</taxon>
        <taxon>Embryophyta</taxon>
        <taxon>Tracheophyta</taxon>
        <taxon>Spermatophyta</taxon>
        <taxon>Magnoliopsida</taxon>
        <taxon>eudicotyledons</taxon>
        <taxon>Gunneridae</taxon>
        <taxon>Pentapetalae</taxon>
        <taxon>rosids</taxon>
        <taxon>fabids</taxon>
        <taxon>Cucurbitales</taxon>
        <taxon>Cucurbitaceae</taxon>
        <taxon>Benincaseae</taxon>
        <taxon>Cucumis</taxon>
    </lineage>
</organism>
<dbReference type="EnsemblPlants" id="MELO3C027442.2.1">
    <property type="protein sequence ID" value="MELO3C027442.2.1"/>
    <property type="gene ID" value="MELO3C027442.2"/>
</dbReference>
<sequence length="339" mass="39059">MVDVPPGSKEKGFAYDIVANERNGIDVNKFDYIVRDCPACGLDATFYLRDTLTVDCNKLKKDGGASLSKFPFDVRTPQSSTKGKQLQWPSVVLPMKTSLTLTNCIYFPQIHTTSNKDWKQKILLSWAIQILLSIVVTLESLEWIKVVFKTLLDTPRITTFFLEKRFEEYCLWVQKTYNRKDYIIEIYGVDDRGRRCCILVPKGTDKSGWAHFVGMISTENEMAVKDRAKTKHLEKRILLERSSSDTDSEENKHKEQAKLICKNRGWTMAGRFYVKFEEWNQHTHATPKLIPSYGRWIKVRGIPLHAWNLETFIQIGDAWGGYIDGTKETREQIGDAWGG</sequence>
<dbReference type="PANTHER" id="PTHR11373">
    <property type="entry name" value="DEOXYNUCLEOSIDE TRIPHOSPHATE TRIPHOSPHOHYDROLASE"/>
    <property type="match status" value="1"/>
</dbReference>
<evidence type="ECO:0000313" key="1">
    <source>
        <dbReference type="EnsemblPlants" id="MELO3C027442.2.1"/>
    </source>
</evidence>
<dbReference type="Gene3D" id="1.10.3210.10">
    <property type="entry name" value="Hypothetical protein af1432"/>
    <property type="match status" value="1"/>
</dbReference>